<accession>J9DYP9</accession>
<evidence type="ECO:0000256" key="1">
    <source>
        <dbReference type="SAM" id="MobiDB-lite"/>
    </source>
</evidence>
<sequence length="310" mass="35071">MMSTDNTAQEPEKNSEPAPFKLTTPKAPEKNSESAHPMWLITSPHSGHYYPRDFILKSKLDSQQLRLSEDMHVDALLSDTPNAGASLLTATYPRAYVDLNREPYELDASMFSDPLPEYVNTASTRVLGGLGTIAKIVSERLEIYDRPLAFAEAEARLAQIYFPFHACLKQQLETAQHYWGEAYLLDVHSMPSNAVRKYKGGKSGSVDFVLGNRHGRTCDPAYFDAVYNFLTDKGYYVEKNKPYAGGYITEHYGKPSDGFHTLQLEMNRKLYMNESTYDLLSHSDKLKNLFSDLVSILNNMTNEKRQKAAE</sequence>
<proteinExistence type="predicted"/>
<dbReference type="PATRIC" id="fig|1220535.3.peg.522"/>
<dbReference type="InterPro" id="IPR007709">
    <property type="entry name" value="N-FG_amidohydro"/>
</dbReference>
<dbReference type="Gene3D" id="3.40.630.40">
    <property type="entry name" value="Zn-dependent exopeptidases"/>
    <property type="match status" value="1"/>
</dbReference>
<dbReference type="STRING" id="1220535.IMCC14465_05260"/>
<gene>
    <name evidence="2" type="ORF">IMCC14465_05260</name>
</gene>
<dbReference type="OrthoDB" id="9802050at2"/>
<name>J9DYP9_9PROT</name>
<dbReference type="AlphaFoldDB" id="J9DYP9"/>
<dbReference type="eggNOG" id="COG3741">
    <property type="taxonomic scope" value="Bacteria"/>
</dbReference>
<feature type="region of interest" description="Disordered" evidence="1">
    <location>
        <begin position="1"/>
        <end position="34"/>
    </location>
</feature>
<keyword evidence="3" id="KW-1185">Reference proteome</keyword>
<evidence type="ECO:0000313" key="2">
    <source>
        <dbReference type="EMBL" id="EJW22132.1"/>
    </source>
</evidence>
<dbReference type="EMBL" id="ALYF01000002">
    <property type="protein sequence ID" value="EJW22132.1"/>
    <property type="molecule type" value="Genomic_DNA"/>
</dbReference>
<reference evidence="2 3" key="1">
    <citation type="journal article" date="2012" name="J. Bacteriol.">
        <title>Genome Sequence of Strain IMCC14465, Isolated from the East Sea, Belonging to the PS1 Clade of Alphaproteobacteria.</title>
        <authorList>
            <person name="Yang S.J."/>
            <person name="Kang I."/>
            <person name="Cho J.C."/>
        </authorList>
    </citation>
    <scope>NUCLEOTIDE SEQUENCE [LARGE SCALE GENOMIC DNA]</scope>
    <source>
        <strain evidence="2 3">IMCC14465</strain>
    </source>
</reference>
<dbReference type="SUPFAM" id="SSF53187">
    <property type="entry name" value="Zn-dependent exopeptidases"/>
    <property type="match status" value="1"/>
</dbReference>
<dbReference type="Proteomes" id="UP000004836">
    <property type="component" value="Unassembled WGS sequence"/>
</dbReference>
<protein>
    <recommendedName>
        <fullName evidence="4">N-formylglutamate amidohydrolase</fullName>
    </recommendedName>
</protein>
<evidence type="ECO:0008006" key="4">
    <source>
        <dbReference type="Google" id="ProtNLM"/>
    </source>
</evidence>
<organism evidence="2 3">
    <name type="scientific">alpha proteobacterium IMCC14465</name>
    <dbReference type="NCBI Taxonomy" id="1220535"/>
    <lineage>
        <taxon>Bacteria</taxon>
        <taxon>Pseudomonadati</taxon>
        <taxon>Pseudomonadota</taxon>
        <taxon>Alphaproteobacteria</taxon>
        <taxon>PS1 clade</taxon>
    </lineage>
</organism>
<dbReference type="Pfam" id="PF05013">
    <property type="entry name" value="FGase"/>
    <property type="match status" value="1"/>
</dbReference>
<comment type="caution">
    <text evidence="2">The sequence shown here is derived from an EMBL/GenBank/DDBJ whole genome shotgun (WGS) entry which is preliminary data.</text>
</comment>
<evidence type="ECO:0000313" key="3">
    <source>
        <dbReference type="Proteomes" id="UP000004836"/>
    </source>
</evidence>